<dbReference type="EMBL" id="CP020477">
    <property type="protein sequence ID" value="ARM77049.1"/>
    <property type="molecule type" value="Genomic_DNA"/>
</dbReference>
<sequence>MRLFNNKILIERIFETLIAQHVYRFAFRNKLELYYWYDNDEVDLILAKDERIQPIQISYEITDEKTWQREIAGIEKLKKKTNNVTNPLLVVYRGEEKEINGINIVPAKKFLLHIEDYLSS</sequence>
<dbReference type="OrthoDB" id="383146at2157"/>
<proteinExistence type="predicted"/>
<feature type="domain" description="DUF4143" evidence="1">
    <location>
        <begin position="9"/>
        <end position="59"/>
    </location>
</feature>
<keyword evidence="3" id="KW-1185">Reference proteome</keyword>
<organism evidence="2 3">
    <name type="scientific">Acidianus manzaensis</name>
    <dbReference type="NCBI Taxonomy" id="282676"/>
    <lineage>
        <taxon>Archaea</taxon>
        <taxon>Thermoproteota</taxon>
        <taxon>Thermoprotei</taxon>
        <taxon>Sulfolobales</taxon>
        <taxon>Sulfolobaceae</taxon>
        <taxon>Acidianus</taxon>
    </lineage>
</organism>
<dbReference type="PANTHER" id="PTHR33295:SF18">
    <property type="entry name" value="AAA+ ATPASE DOMAIN-CONTAINING PROTEIN"/>
    <property type="match status" value="1"/>
</dbReference>
<dbReference type="PANTHER" id="PTHR33295">
    <property type="entry name" value="ATPASE"/>
    <property type="match status" value="1"/>
</dbReference>
<dbReference type="Proteomes" id="UP000193404">
    <property type="component" value="Chromosome"/>
</dbReference>
<dbReference type="InterPro" id="IPR025420">
    <property type="entry name" value="DUF4143"/>
</dbReference>
<name>A0A1W6K3E4_9CREN</name>
<evidence type="ECO:0000313" key="3">
    <source>
        <dbReference type="Proteomes" id="UP000193404"/>
    </source>
</evidence>
<evidence type="ECO:0000259" key="1">
    <source>
        <dbReference type="Pfam" id="PF13635"/>
    </source>
</evidence>
<accession>A0A1W6K3E4</accession>
<gene>
    <name evidence="2" type="ORF">B6F84_03815</name>
</gene>
<dbReference type="AlphaFoldDB" id="A0A1W6K3E4"/>
<reference evidence="2 3" key="1">
    <citation type="submission" date="2017-03" db="EMBL/GenBank/DDBJ databases">
        <title>Sulfur activation and transportation mechanism of thermophilic Archaea Acidianus manzaensis YN-25.</title>
        <authorList>
            <person name="Ma Y."/>
            <person name="Yang Y."/>
            <person name="Xia J."/>
        </authorList>
    </citation>
    <scope>NUCLEOTIDE SEQUENCE [LARGE SCALE GENOMIC DNA]</scope>
    <source>
        <strain evidence="2 3">YN-25</strain>
    </source>
</reference>
<protein>
    <recommendedName>
        <fullName evidence="1">DUF4143 domain-containing protein</fullName>
    </recommendedName>
</protein>
<evidence type="ECO:0000313" key="2">
    <source>
        <dbReference type="EMBL" id="ARM77049.1"/>
    </source>
</evidence>
<dbReference type="KEGG" id="aman:B6F84_03815"/>
<dbReference type="Pfam" id="PF13635">
    <property type="entry name" value="DUF4143"/>
    <property type="match status" value="1"/>
</dbReference>